<feature type="region of interest" description="Disordered" evidence="1">
    <location>
        <begin position="1"/>
        <end position="36"/>
    </location>
</feature>
<dbReference type="Proteomes" id="UP000678499">
    <property type="component" value="Unassembled WGS sequence"/>
</dbReference>
<proteinExistence type="predicted"/>
<protein>
    <submittedName>
        <fullName evidence="2">Uncharacterized protein</fullName>
    </submittedName>
</protein>
<feature type="compositionally biased region" description="Polar residues" evidence="1">
    <location>
        <begin position="16"/>
        <end position="27"/>
    </location>
</feature>
<dbReference type="EMBL" id="CAJPEX010000839">
    <property type="protein sequence ID" value="CAG0917383.1"/>
    <property type="molecule type" value="Genomic_DNA"/>
</dbReference>
<name>A0A7R9BMY9_9CRUS</name>
<accession>A0A7R9BMY9</accession>
<gene>
    <name evidence="2" type="ORF">NMOB1V02_LOCUS4966</name>
</gene>
<evidence type="ECO:0000256" key="1">
    <source>
        <dbReference type="SAM" id="MobiDB-lite"/>
    </source>
</evidence>
<dbReference type="EMBL" id="OA882876">
    <property type="protein sequence ID" value="CAD7277231.1"/>
    <property type="molecule type" value="Genomic_DNA"/>
</dbReference>
<sequence length="402" mass="45485">MADWARCYPDEPVSAEIQTGNTNTNSTAGEEASEEVGEECTDEGQLYSRPPLYLETQTATVSLIREADGDGHPVSLCDAANIDLSTAKPYLDAIAGSKREAAASLRNRKHFSRVPGPPGFLRSFPRADVADGICGLTRESARLKAIKDLSPTMYKYGTEFEEEALDFYRREFRDLNDLKRTWDQIDADCFQRQEKTVKSGEPTLIIQRDGLRQDICVMLAELDCYNREIGDILIRDDYKRELLEKLGKASSEVKQANLLISLAKDEYEALIFKEKEEKFIRPELVGKCACSEYLEIIEEITQLTVDGDALSSEYQLWQKLIKDFGRATREIIRTIITDWNTDGEVHKYIKAITCLAKECAFHDNIRCIFSCPPPEQVAKMICCELDCTINSANAIRRHYNGI</sequence>
<dbReference type="AlphaFoldDB" id="A0A7R9BMY9"/>
<keyword evidence="3" id="KW-1185">Reference proteome</keyword>
<reference evidence="2" key="1">
    <citation type="submission" date="2020-11" db="EMBL/GenBank/DDBJ databases">
        <authorList>
            <person name="Tran Van P."/>
        </authorList>
    </citation>
    <scope>NUCLEOTIDE SEQUENCE</scope>
</reference>
<evidence type="ECO:0000313" key="3">
    <source>
        <dbReference type="Proteomes" id="UP000678499"/>
    </source>
</evidence>
<evidence type="ECO:0000313" key="2">
    <source>
        <dbReference type="EMBL" id="CAD7277231.1"/>
    </source>
</evidence>
<organism evidence="2">
    <name type="scientific">Notodromas monacha</name>
    <dbReference type="NCBI Taxonomy" id="399045"/>
    <lineage>
        <taxon>Eukaryota</taxon>
        <taxon>Metazoa</taxon>
        <taxon>Ecdysozoa</taxon>
        <taxon>Arthropoda</taxon>
        <taxon>Crustacea</taxon>
        <taxon>Oligostraca</taxon>
        <taxon>Ostracoda</taxon>
        <taxon>Podocopa</taxon>
        <taxon>Podocopida</taxon>
        <taxon>Cypridocopina</taxon>
        <taxon>Cypridoidea</taxon>
        <taxon>Cyprididae</taxon>
        <taxon>Notodromas</taxon>
    </lineage>
</organism>